<dbReference type="InterPro" id="IPR000577">
    <property type="entry name" value="Carb_kinase_FGGY"/>
</dbReference>
<dbReference type="Gene3D" id="3.30.420.40">
    <property type="match status" value="2"/>
</dbReference>
<dbReference type="Pfam" id="PF02782">
    <property type="entry name" value="FGGY_C"/>
    <property type="match status" value="1"/>
</dbReference>
<dbReference type="InterPro" id="IPR018485">
    <property type="entry name" value="FGGY_C"/>
</dbReference>
<evidence type="ECO:0000256" key="3">
    <source>
        <dbReference type="ARBA" id="ARBA00022777"/>
    </source>
</evidence>
<dbReference type="InterPro" id="IPR050406">
    <property type="entry name" value="FGGY_Carb_Kinase"/>
</dbReference>
<dbReference type="PANTHER" id="PTHR43095:SF5">
    <property type="entry name" value="XYLULOSE KINASE"/>
    <property type="match status" value="1"/>
</dbReference>
<proteinExistence type="inferred from homology"/>
<comment type="similarity">
    <text evidence="1">Belongs to the FGGY kinase family.</text>
</comment>
<dbReference type="Pfam" id="PF00370">
    <property type="entry name" value="FGGY_N"/>
    <property type="match status" value="1"/>
</dbReference>
<gene>
    <name evidence="4" type="ORF">IMCC3088_1488</name>
</gene>
<dbReference type="InterPro" id="IPR043129">
    <property type="entry name" value="ATPase_NBD"/>
</dbReference>
<dbReference type="STRING" id="2518989.IMCC3088_1488"/>
<keyword evidence="3 4" id="KW-0418">Kinase</keyword>
<evidence type="ECO:0000313" key="5">
    <source>
        <dbReference type="Proteomes" id="UP000005615"/>
    </source>
</evidence>
<protein>
    <submittedName>
        <fullName evidence="4">Putative novel glycerol kinase, FGGY family</fullName>
    </submittedName>
</protein>
<evidence type="ECO:0000256" key="2">
    <source>
        <dbReference type="ARBA" id="ARBA00022679"/>
    </source>
</evidence>
<evidence type="ECO:0000256" key="1">
    <source>
        <dbReference type="ARBA" id="ARBA00009156"/>
    </source>
</evidence>
<organism evidence="4 5">
    <name type="scientific">Aequoribacter fuscus</name>
    <dbReference type="NCBI Taxonomy" id="2518989"/>
    <lineage>
        <taxon>Bacteria</taxon>
        <taxon>Pseudomonadati</taxon>
        <taxon>Pseudomonadota</taxon>
        <taxon>Gammaproteobacteria</taxon>
        <taxon>Cellvibrionales</taxon>
        <taxon>Halieaceae</taxon>
        <taxon>Aequoribacter</taxon>
    </lineage>
</organism>
<accession>F3L1Z8</accession>
<dbReference type="PANTHER" id="PTHR43095">
    <property type="entry name" value="SUGAR KINASE"/>
    <property type="match status" value="1"/>
</dbReference>
<dbReference type="EMBL" id="AEIG01000037">
    <property type="protein sequence ID" value="EGG29676.1"/>
    <property type="molecule type" value="Genomic_DNA"/>
</dbReference>
<evidence type="ECO:0000313" key="4">
    <source>
        <dbReference type="EMBL" id="EGG29676.1"/>
    </source>
</evidence>
<dbReference type="SUPFAM" id="SSF53067">
    <property type="entry name" value="Actin-like ATPase domain"/>
    <property type="match status" value="2"/>
</dbReference>
<keyword evidence="2" id="KW-0808">Transferase</keyword>
<dbReference type="InterPro" id="IPR018484">
    <property type="entry name" value="FGGY_N"/>
</dbReference>
<dbReference type="GO" id="GO:0016301">
    <property type="term" value="F:kinase activity"/>
    <property type="evidence" value="ECO:0007669"/>
    <property type="project" value="UniProtKB-KW"/>
</dbReference>
<dbReference type="OrthoDB" id="9805576at2"/>
<sequence>MTEDLILAIDNGTQSIRALAFNRQGELIDKAQVALDDYQHPQPGWMEHDVDAFYQALCRVCQQLWSQNRVQAKQIKAVVPTTQRATVINLDASGTPLRPAIIWPDQRLAEIRSRRPLVWRILFRLLGLKPTIDALEQACEINWIAQNEPEVWKHTAHFVLLSGYLNFKLTGELADSVGNQVGYIPFDYKAQDWCKDSDWKWSCMPVRRDQLPRLVQTGDELGRITQECSKETGIPLNTPVIAGAADKACEVLGSGCVDPSVGSISCGTTATINVTHHKYLEPRPFIPPYPAAMPGVFNLEVQIFRGFWMVNWLKNVFGLANTTTASPDESAIEHFLNSTKAGAEGLVLQPYWNPGLGEPGPEARGSIIGFTDTHTKAHIYRALIEGLAFGLREGKELLEKRGKQPLLYCRVAGGGSQSDGVMQILADVLNCPCERPSTYEASGLGAAILGAAALGMYPTMEAACQAMTGTGQRFEPNTTNALLYDGIYQQVYLQQYRQLKPLFQSLYDLFNRA</sequence>
<dbReference type="RefSeq" id="WP_009575785.1">
    <property type="nucleotide sequence ID" value="NZ_AEIG01000037.1"/>
</dbReference>
<keyword evidence="5" id="KW-1185">Reference proteome</keyword>
<dbReference type="eggNOG" id="COG1070">
    <property type="taxonomic scope" value="Bacteria"/>
</dbReference>
<name>F3L1Z8_9GAMM</name>
<dbReference type="AlphaFoldDB" id="F3L1Z8"/>
<comment type="caution">
    <text evidence="4">The sequence shown here is derived from an EMBL/GenBank/DDBJ whole genome shotgun (WGS) entry which is preliminary data.</text>
</comment>
<dbReference type="CDD" id="cd07779">
    <property type="entry name" value="ASKHA_NBD_FGGY_YgcE-like"/>
    <property type="match status" value="1"/>
</dbReference>
<dbReference type="PIRSF" id="PIRSF000538">
    <property type="entry name" value="GlpK"/>
    <property type="match status" value="1"/>
</dbReference>
<dbReference type="Proteomes" id="UP000005615">
    <property type="component" value="Unassembled WGS sequence"/>
</dbReference>
<reference evidence="4 5" key="1">
    <citation type="journal article" date="2011" name="J. Bacteriol.">
        <title>Genome sequence of strain IMCC3088, a proteorhodopsin-containing marine bacterium belonging to the OM60/NOR5 clade.</title>
        <authorList>
            <person name="Jang Y."/>
            <person name="Oh H.M."/>
            <person name="Kang I."/>
            <person name="Lee K."/>
            <person name="Yang S.J."/>
            <person name="Cho J.C."/>
        </authorList>
    </citation>
    <scope>NUCLEOTIDE SEQUENCE [LARGE SCALE GENOMIC DNA]</scope>
    <source>
        <strain evidence="4 5">IMCC3088</strain>
    </source>
</reference>
<dbReference type="GO" id="GO:0005975">
    <property type="term" value="P:carbohydrate metabolic process"/>
    <property type="evidence" value="ECO:0007669"/>
    <property type="project" value="InterPro"/>
</dbReference>